<organism evidence="1 2">
    <name type="scientific">Actinoplanes utahensis</name>
    <dbReference type="NCBI Taxonomy" id="1869"/>
    <lineage>
        <taxon>Bacteria</taxon>
        <taxon>Bacillati</taxon>
        <taxon>Actinomycetota</taxon>
        <taxon>Actinomycetes</taxon>
        <taxon>Micromonosporales</taxon>
        <taxon>Micromonosporaceae</taxon>
        <taxon>Actinoplanes</taxon>
    </lineage>
</organism>
<name>A0A0A6UPC1_ACTUT</name>
<dbReference type="STRING" id="1869.MB27_07745"/>
<sequence length="357" mass="36960">MVLGGAGLALLTAVTAVVLAVPRLNRAAPADPVEAEAVATMRALAGQVAEAPAARYTGTLRPAGRSPFTIDARVTAAGTALAELRVDGQVAEAADFGDRTFVKGGQSFWHWAGIHDDRKHEFTHDRWVLVPPEFLGFDLGDGLGAGGAMAGHRAADPVVGDPGTLGGIGVRPVGAGGFVYQISIAAPARLVRVVTVASRADGDLLELAPAVLAGPDRQRFFTELRTAASEAATAADVSGLFEFEGETEFKLCGTETCMVLMKVVNKAPLTGRHVAAQAPAGGVVEVGVVIEGRNVRTCTDHVSLKPGESTVIRCFAVYEAAGGRFVEAESDVSGQALAPDQAGRLRADLAAELERYA</sequence>
<keyword evidence="2" id="KW-1185">Reference proteome</keyword>
<reference evidence="1 2" key="1">
    <citation type="submission" date="2014-10" db="EMBL/GenBank/DDBJ databases">
        <title>Draft genome sequence of Actinoplanes utahensis NRRL 12052.</title>
        <authorList>
            <person name="Velasco-Bucheli B."/>
            <person name="del Cerro C."/>
            <person name="Hormigo D."/>
            <person name="Garcia J.L."/>
            <person name="Acebal C."/>
            <person name="Arroyo M."/>
            <person name="de la Mata I."/>
        </authorList>
    </citation>
    <scope>NUCLEOTIDE SEQUENCE [LARGE SCALE GENOMIC DNA]</scope>
    <source>
        <strain evidence="1 2">NRRL 12052</strain>
    </source>
</reference>
<proteinExistence type="predicted"/>
<protein>
    <submittedName>
        <fullName evidence="1">Uncharacterized protein</fullName>
    </submittedName>
</protein>
<dbReference type="Proteomes" id="UP000054537">
    <property type="component" value="Unassembled WGS sequence"/>
</dbReference>
<dbReference type="AlphaFoldDB" id="A0A0A6UPC1"/>
<dbReference type="eggNOG" id="ENOG5033MVT">
    <property type="taxonomic scope" value="Bacteria"/>
</dbReference>
<evidence type="ECO:0000313" key="1">
    <source>
        <dbReference type="EMBL" id="KHD77995.1"/>
    </source>
</evidence>
<dbReference type="EMBL" id="JRTT01000007">
    <property type="protein sequence ID" value="KHD77995.1"/>
    <property type="molecule type" value="Genomic_DNA"/>
</dbReference>
<gene>
    <name evidence="1" type="ORF">MB27_07745</name>
</gene>
<evidence type="ECO:0000313" key="2">
    <source>
        <dbReference type="Proteomes" id="UP000054537"/>
    </source>
</evidence>
<accession>A0A0A6UPC1</accession>
<comment type="caution">
    <text evidence="1">The sequence shown here is derived from an EMBL/GenBank/DDBJ whole genome shotgun (WGS) entry which is preliminary data.</text>
</comment>